<feature type="transmembrane region" description="Helical" evidence="5">
    <location>
        <begin position="177"/>
        <end position="196"/>
    </location>
</feature>
<sequence length="459" mass="51109">MASWRFHEIVVRSLIPLDNSLPHNRHLGFYSTLILFIGRILGSGIFATPGLIMKDSQGSYSLYLICWVTGGLIAYSGLALYLELGSYLPVNGATKKFLEYIFPNPKYLTSFVFGLFTVIFSLSSPNALVFGEYLRYAFGLESNESKTKMIACSLIVICGIVHGSNKRIGLKCLNILGTLKLMLLGIIMITCFYVLIIPEKYTGLTNNLTSERFKLPKSSSFSGSLYATALLKCIHSLGGWTTSHTVQNEIKDPIKVLRVAGPLSIIIIIVLYMLLNLCYLIIIPYEQFMNGDQLIGALLFTEVYGHKFGTLLVNLIISISSATNVLIVVFSDSIMNQEVFKEGFLPFSEKLCSNALFSGTPIGGIFIHCFISCFIIYVPHKSIYNYVISIQYYPNQVFHAILCIALLFKLRRKFPNIHAPIRASTSLIYICLMGSLSVVLSPFISGDFKFTLVGMSMML</sequence>
<reference evidence="7" key="1">
    <citation type="submission" date="2016-04" db="EMBL/GenBank/DDBJ databases">
        <title>Comparative genomics of biotechnologically important yeasts.</title>
        <authorList>
            <consortium name="DOE Joint Genome Institute"/>
            <person name="Riley R."/>
            <person name="Haridas S."/>
            <person name="Wolfe K.H."/>
            <person name="Lopes M.R."/>
            <person name="Hittinger C.T."/>
            <person name="Goker M."/>
            <person name="Salamov A."/>
            <person name="Wisecaver J."/>
            <person name="Long T.M."/>
            <person name="Aerts A.L."/>
            <person name="Barry K."/>
            <person name="Choi C."/>
            <person name="Clum A."/>
            <person name="Coughlan A.Y."/>
            <person name="Deshpande S."/>
            <person name="Douglass A.P."/>
            <person name="Hanson S.J."/>
            <person name="Klenk H.-P."/>
            <person name="Labutti K."/>
            <person name="Lapidus A."/>
            <person name="Lindquist E."/>
            <person name="Lipzen A."/>
            <person name="Meier-Kolthoff J.P."/>
            <person name="Ohm R.A."/>
            <person name="Otillar R.P."/>
            <person name="Pangilinan J."/>
            <person name="Peng Y."/>
            <person name="Rokas A."/>
            <person name="Rosa C.A."/>
            <person name="Scheuner C."/>
            <person name="Sibirny A.A."/>
            <person name="Slot J.C."/>
            <person name="Stielow J.B."/>
            <person name="Sun H."/>
            <person name="Kurtzman C.P."/>
            <person name="Blackwell M."/>
            <person name="Grigoriev I.V."/>
            <person name="Jeffries T.W."/>
        </authorList>
    </citation>
    <scope>NUCLEOTIDE SEQUENCE [LARGE SCALE GENOMIC DNA]</scope>
    <source>
        <strain evidence="7">NRRL YB-2248</strain>
    </source>
</reference>
<dbReference type="STRING" id="983967.A0A1E4SUD1"/>
<dbReference type="PANTHER" id="PTHR11785">
    <property type="entry name" value="AMINO ACID TRANSPORTER"/>
    <property type="match status" value="1"/>
</dbReference>
<dbReference type="InterPro" id="IPR050598">
    <property type="entry name" value="AminoAcid_Transporter"/>
</dbReference>
<feature type="transmembrane region" description="Helical" evidence="5">
    <location>
        <begin position="351"/>
        <end position="377"/>
    </location>
</feature>
<dbReference type="PANTHER" id="PTHR11785:SF382">
    <property type="entry name" value="LOW-AFFINITY METHIONINE PERMEASE"/>
    <property type="match status" value="1"/>
</dbReference>
<proteinExistence type="predicted"/>
<keyword evidence="4 5" id="KW-0472">Membrane</keyword>
<name>A0A1E4SUD1_9ASCO</name>
<feature type="transmembrane region" description="Helical" evidence="5">
    <location>
        <begin position="27"/>
        <end position="48"/>
    </location>
</feature>
<feature type="transmembrane region" description="Helical" evidence="5">
    <location>
        <begin position="259"/>
        <end position="282"/>
    </location>
</feature>
<dbReference type="Gene3D" id="1.20.1740.10">
    <property type="entry name" value="Amino acid/polyamine transporter I"/>
    <property type="match status" value="1"/>
</dbReference>
<dbReference type="OrthoDB" id="5982228at2759"/>
<evidence type="ECO:0000256" key="5">
    <source>
        <dbReference type="SAM" id="Phobius"/>
    </source>
</evidence>
<keyword evidence="7" id="KW-1185">Reference proteome</keyword>
<evidence type="ECO:0000256" key="1">
    <source>
        <dbReference type="ARBA" id="ARBA00004141"/>
    </source>
</evidence>
<gene>
    <name evidence="6" type="ORF">CANARDRAFT_178058</name>
</gene>
<dbReference type="EMBL" id="KV453869">
    <property type="protein sequence ID" value="ODV83047.1"/>
    <property type="molecule type" value="Genomic_DNA"/>
</dbReference>
<feature type="transmembrane region" description="Helical" evidence="5">
    <location>
        <begin position="107"/>
        <end position="129"/>
    </location>
</feature>
<feature type="transmembrane region" description="Helical" evidence="5">
    <location>
        <begin position="383"/>
        <end position="407"/>
    </location>
</feature>
<evidence type="ECO:0000256" key="2">
    <source>
        <dbReference type="ARBA" id="ARBA00022692"/>
    </source>
</evidence>
<evidence type="ECO:0000313" key="7">
    <source>
        <dbReference type="Proteomes" id="UP000094801"/>
    </source>
</evidence>
<dbReference type="AlphaFoldDB" id="A0A1E4SUD1"/>
<evidence type="ECO:0000313" key="6">
    <source>
        <dbReference type="EMBL" id="ODV83047.1"/>
    </source>
</evidence>
<feature type="transmembrane region" description="Helical" evidence="5">
    <location>
        <begin position="308"/>
        <end position="330"/>
    </location>
</feature>
<dbReference type="Proteomes" id="UP000094801">
    <property type="component" value="Unassembled WGS sequence"/>
</dbReference>
<keyword evidence="3 5" id="KW-1133">Transmembrane helix</keyword>
<dbReference type="GO" id="GO:0016020">
    <property type="term" value="C:membrane"/>
    <property type="evidence" value="ECO:0007669"/>
    <property type="project" value="UniProtKB-SubCell"/>
</dbReference>
<dbReference type="Pfam" id="PF13520">
    <property type="entry name" value="AA_permease_2"/>
    <property type="match status" value="1"/>
</dbReference>
<evidence type="ECO:0000256" key="3">
    <source>
        <dbReference type="ARBA" id="ARBA00022989"/>
    </source>
</evidence>
<protein>
    <recommendedName>
        <fullName evidence="8">Amino acid permease/ SLC12A domain-containing protein</fullName>
    </recommendedName>
</protein>
<dbReference type="InterPro" id="IPR002293">
    <property type="entry name" value="AA/rel_permease1"/>
</dbReference>
<evidence type="ECO:0000256" key="4">
    <source>
        <dbReference type="ARBA" id="ARBA00023136"/>
    </source>
</evidence>
<feature type="transmembrane region" description="Helical" evidence="5">
    <location>
        <begin position="60"/>
        <end position="82"/>
    </location>
</feature>
<accession>A0A1E4SUD1</accession>
<organism evidence="6 7">
    <name type="scientific">[Candida] arabinofermentans NRRL YB-2248</name>
    <dbReference type="NCBI Taxonomy" id="983967"/>
    <lineage>
        <taxon>Eukaryota</taxon>
        <taxon>Fungi</taxon>
        <taxon>Dikarya</taxon>
        <taxon>Ascomycota</taxon>
        <taxon>Saccharomycotina</taxon>
        <taxon>Pichiomycetes</taxon>
        <taxon>Pichiales</taxon>
        <taxon>Pichiaceae</taxon>
        <taxon>Ogataea</taxon>
        <taxon>Ogataea/Candida clade</taxon>
    </lineage>
</organism>
<dbReference type="PIRSF" id="PIRSF006060">
    <property type="entry name" value="AA_transporter"/>
    <property type="match status" value="1"/>
</dbReference>
<evidence type="ECO:0008006" key="8">
    <source>
        <dbReference type="Google" id="ProtNLM"/>
    </source>
</evidence>
<comment type="subcellular location">
    <subcellularLocation>
        <location evidence="1">Membrane</location>
        <topology evidence="1">Multi-pass membrane protein</topology>
    </subcellularLocation>
</comment>
<keyword evidence="2 5" id="KW-0812">Transmembrane</keyword>
<dbReference type="GO" id="GO:0015179">
    <property type="term" value="F:L-amino acid transmembrane transporter activity"/>
    <property type="evidence" value="ECO:0007669"/>
    <property type="project" value="TreeGrafter"/>
</dbReference>
<feature type="transmembrane region" description="Helical" evidence="5">
    <location>
        <begin position="427"/>
        <end position="445"/>
    </location>
</feature>